<dbReference type="PANTHER" id="PTHR13309:SF0">
    <property type="entry name" value="FMR1-INTERACTING PROTEIN NUFIP1"/>
    <property type="match status" value="1"/>
</dbReference>
<dbReference type="OMA" id="IQNFNHP"/>
<feature type="region of interest" description="Disordered" evidence="1">
    <location>
        <begin position="363"/>
        <end position="382"/>
    </location>
</feature>
<dbReference type="PROSITE" id="PS00028">
    <property type="entry name" value="ZINC_FINGER_C2H2_1"/>
    <property type="match status" value="1"/>
</dbReference>
<feature type="region of interest" description="Disordered" evidence="1">
    <location>
        <begin position="251"/>
        <end position="347"/>
    </location>
</feature>
<accession>A0A8U7M3S0</accession>
<feature type="region of interest" description="Disordered" evidence="1">
    <location>
        <begin position="803"/>
        <end position="835"/>
    </location>
</feature>
<dbReference type="AlphaFoldDB" id="A0A8C3DLA9"/>
<feature type="region of interest" description="Disordered" evidence="1">
    <location>
        <begin position="757"/>
        <end position="787"/>
    </location>
</feature>
<evidence type="ECO:0000256" key="1">
    <source>
        <dbReference type="SAM" id="MobiDB-lite"/>
    </source>
</evidence>
<feature type="region of interest" description="Disordered" evidence="1">
    <location>
        <begin position="497"/>
        <end position="538"/>
    </location>
</feature>
<accession>A0A8C3DLA9</accession>
<feature type="compositionally biased region" description="Basic and acidic residues" evidence="1">
    <location>
        <begin position="497"/>
        <end position="507"/>
    </location>
</feature>
<sequence>MSVAFHRIRRLIFLLFVCLLCEEVTVITPPGSLAPSRCRTGTPRTVTHWAAEPHYPTHGASRAVADGLQSRSIPLTEHLTLWNTACGASLFRHRRRIPVLSPWLKSSPGSASARRGKPGGSAGPMSWRAMAQPAPRAARSLSPPRSASPLPTLRRWRMTPRPPGRLRLPQPGRDAFGGRRRSGPTWWYERTAEQGLYPSGLSAPDMNPFAWYPPPPPGLPPPGIPPPFFCPPPSWDTNFWAAPVPYPPSGRYPPPDSHPPPSTYASADTYSQPKSYSQPAESYSQPADSYPPAENYSEPAQSIPPAESYSQPAQNFLQPEGYPPAQSYPQPERYPAADSYSQPKSFLPPHSYASPTAWFPPAYGARPQGPHAGGNGNFSQKWHGKQVPAFSKHCPEESNKPKTKKKKEPVFSHYCDTCDRGYKNQEKYDEHISQHKQCTEEGCNFSAHEKIVQIHWKNAHAPGAKRIKLDSPEEIARWREERKRNFPTLANIERKKEMQMQKEERGEVLTTQQFGKMKGMWKPPENGEAFGRQGRHRRRQWRPFWKKFRKNGGNYHAHRTQNEANGAEDSMCEKEHEKQNPLAGQAYEKDVDPLGLLANGDVESDKEEAAEEDGRLGLSVVPRQVTSALSALSVNYGSASDSEPEEIPVKTATKAEGNQAVLRNTPQTTPAPRSQKPNQNRPECAGTTLRSSNSSARPARGPDKWGRKTLPRLPKRRPTLLEMLLAQDIRHERNVILQCVRYLIRNNMFGLHLNTEPQAEAETEQSSTSAAEPSMDKRDESNCSCSSDLQLEGAQEDALLIAQGEKEPVDQTSQMAQLADEDTWETPSIQCEGAP</sequence>
<dbReference type="PANTHER" id="PTHR13309">
    <property type="entry name" value="NUCLEAR FRAGILE X MENTAL RETARDATION PROTEIN INTERACTING PROTEIN 1"/>
    <property type="match status" value="1"/>
</dbReference>
<gene>
    <name evidence="3" type="primary">NUFIP1</name>
</gene>
<dbReference type="InterPro" id="IPR039136">
    <property type="entry name" value="NUFIP1-like"/>
</dbReference>
<name>A0A8C3DLA9_CORMO</name>
<feature type="signal peptide" evidence="2">
    <location>
        <begin position="1"/>
        <end position="26"/>
    </location>
</feature>
<keyword evidence="2" id="KW-0732">Signal</keyword>
<feature type="region of interest" description="Disordered" evidence="1">
    <location>
        <begin position="550"/>
        <end position="621"/>
    </location>
</feature>
<feature type="region of interest" description="Disordered" evidence="1">
    <location>
        <begin position="105"/>
        <end position="183"/>
    </location>
</feature>
<feature type="compositionally biased region" description="Low complexity" evidence="1">
    <location>
        <begin position="128"/>
        <end position="153"/>
    </location>
</feature>
<dbReference type="Ensembl" id="ENSCMUT00000007119.2">
    <property type="protein sequence ID" value="ENSCMUP00000006605.2"/>
    <property type="gene ID" value="ENSCMUG00000004385.2"/>
</dbReference>
<dbReference type="GO" id="GO:0003723">
    <property type="term" value="F:RNA binding"/>
    <property type="evidence" value="ECO:0007669"/>
    <property type="project" value="InterPro"/>
</dbReference>
<dbReference type="GO" id="GO:0005634">
    <property type="term" value="C:nucleus"/>
    <property type="evidence" value="ECO:0007669"/>
    <property type="project" value="TreeGrafter"/>
</dbReference>
<evidence type="ECO:0000256" key="2">
    <source>
        <dbReference type="SAM" id="SignalP"/>
    </source>
</evidence>
<dbReference type="GO" id="GO:0000492">
    <property type="term" value="P:box C/D snoRNP assembly"/>
    <property type="evidence" value="ECO:0007669"/>
    <property type="project" value="TreeGrafter"/>
</dbReference>
<dbReference type="InterPro" id="IPR019496">
    <property type="entry name" value="NUFIP1_cons_dom"/>
</dbReference>
<protein>
    <submittedName>
        <fullName evidence="3">Nuclear FMR1 interacting protein 1</fullName>
    </submittedName>
</protein>
<feature type="compositionally biased region" description="Acidic residues" evidence="1">
    <location>
        <begin position="602"/>
        <end position="611"/>
    </location>
</feature>
<dbReference type="Proteomes" id="UP000694553">
    <property type="component" value="Unassembled WGS sequence"/>
</dbReference>
<feature type="chain" id="PRO_5043389101" evidence="2">
    <location>
        <begin position="27"/>
        <end position="835"/>
    </location>
</feature>
<dbReference type="InterPro" id="IPR013087">
    <property type="entry name" value="Znf_C2H2_type"/>
</dbReference>
<reference evidence="3" key="2">
    <citation type="submission" date="2025-08" db="UniProtKB">
        <authorList>
            <consortium name="Ensembl"/>
        </authorList>
    </citation>
    <scope>IDENTIFICATION</scope>
</reference>
<dbReference type="Pfam" id="PF10453">
    <property type="entry name" value="NUFIP1"/>
    <property type="match status" value="1"/>
</dbReference>
<feature type="compositionally biased region" description="Pro residues" evidence="1">
    <location>
        <begin position="251"/>
        <end position="262"/>
    </location>
</feature>
<feature type="compositionally biased region" description="Polar residues" evidence="1">
    <location>
        <begin position="265"/>
        <end position="287"/>
    </location>
</feature>
<keyword evidence="4" id="KW-1185">Reference proteome</keyword>
<evidence type="ECO:0000313" key="3">
    <source>
        <dbReference type="Ensembl" id="ENSCMUP00000006605.2"/>
    </source>
</evidence>
<organism evidence="3 4">
    <name type="scientific">Corvus moneduloides</name>
    <name type="common">New Caledonian crow</name>
    <dbReference type="NCBI Taxonomy" id="1196302"/>
    <lineage>
        <taxon>Eukaryota</taxon>
        <taxon>Metazoa</taxon>
        <taxon>Chordata</taxon>
        <taxon>Craniata</taxon>
        <taxon>Vertebrata</taxon>
        <taxon>Euteleostomi</taxon>
        <taxon>Archelosauria</taxon>
        <taxon>Archosauria</taxon>
        <taxon>Dinosauria</taxon>
        <taxon>Saurischia</taxon>
        <taxon>Theropoda</taxon>
        <taxon>Coelurosauria</taxon>
        <taxon>Aves</taxon>
        <taxon>Neognathae</taxon>
        <taxon>Neoaves</taxon>
        <taxon>Telluraves</taxon>
        <taxon>Australaves</taxon>
        <taxon>Passeriformes</taxon>
        <taxon>Corvoidea</taxon>
        <taxon>Corvidae</taxon>
        <taxon>Corvus</taxon>
    </lineage>
</organism>
<reference evidence="4" key="1">
    <citation type="submission" date="2019-10" db="EMBL/GenBank/DDBJ databases">
        <title>Corvus moneduloides (New Caledonian crow) genome, bCorMon1, primary haplotype.</title>
        <authorList>
            <person name="Rutz C."/>
            <person name="Fungtammasan C."/>
            <person name="Mountcastle J."/>
            <person name="Formenti G."/>
            <person name="Chow W."/>
            <person name="Howe K."/>
            <person name="Steele M.P."/>
            <person name="Fernandes J."/>
            <person name="Gilbert M.T.P."/>
            <person name="Fedrigo O."/>
            <person name="Jarvis E.D."/>
            <person name="Gemmell N."/>
        </authorList>
    </citation>
    <scope>NUCLEOTIDE SEQUENCE [LARGE SCALE GENOMIC DNA]</scope>
</reference>
<proteinExistence type="predicted"/>
<evidence type="ECO:0000313" key="4">
    <source>
        <dbReference type="Proteomes" id="UP000694553"/>
    </source>
</evidence>
<feature type="compositionally biased region" description="Polar residues" evidence="1">
    <location>
        <begin position="308"/>
        <end position="317"/>
    </location>
</feature>
<reference evidence="3" key="3">
    <citation type="submission" date="2025-09" db="UniProtKB">
        <authorList>
            <consortium name="Ensembl"/>
        </authorList>
    </citation>
    <scope>IDENTIFICATION</scope>
</reference>
<feature type="region of interest" description="Disordered" evidence="1">
    <location>
        <begin position="652"/>
        <end position="712"/>
    </location>
</feature>
<feature type="compositionally biased region" description="Polar residues" evidence="1">
    <location>
        <begin position="661"/>
        <end position="681"/>
    </location>
</feature>